<dbReference type="GO" id="GO:0015344">
    <property type="term" value="F:siderophore uptake transmembrane transporter activity"/>
    <property type="evidence" value="ECO:0007669"/>
    <property type="project" value="TreeGrafter"/>
</dbReference>
<keyword evidence="10" id="KW-0175">Coiled coil</keyword>
<dbReference type="AlphaFoldDB" id="A0A3S0RB75"/>
<accession>A0A3S0RB75</accession>
<comment type="caution">
    <text evidence="13">The sequence shown here is derived from an EMBL/GenBank/DDBJ whole genome shotgun (WGS) entry which is preliminary data.</text>
</comment>
<evidence type="ECO:0000256" key="10">
    <source>
        <dbReference type="SAM" id="Coils"/>
    </source>
</evidence>
<evidence type="ECO:0000256" key="6">
    <source>
        <dbReference type="ARBA" id="ARBA00023077"/>
    </source>
</evidence>
<feature type="coiled-coil region" evidence="10">
    <location>
        <begin position="88"/>
        <end position="115"/>
    </location>
</feature>
<dbReference type="Gene3D" id="2.40.170.20">
    <property type="entry name" value="TonB-dependent receptor, beta-barrel domain"/>
    <property type="match status" value="1"/>
</dbReference>
<sequence length="845" mass="97521">MKNIMLFLALSILPAICLAQNKTTIREEMERLKHEKQVSFVYESSLPIDVEYSGLPLVGNLKQRLRMLFHNSGITFRQKGDYVMLFQENAKRREKKRVKKQMKAQREQKHEEMEAEIFRSDSLDEVVVRGDMHSRVLSTQTGKRTLSSAELNTEFSVLSSPDLLKTLQRTSGVQEGVELTSGMHVHGGNNDENLFLIDRTPVYGNSHAIGLFSAFNTDVIRQTDFYKSGFPARFGGRLSSVTDVHTIDGDSIRGHGLLNIGLIDGRLMFQGPIKLRRERQQIERGERQGYSTTYVLGVRRTWMDFVTVPAIYIHNKNNKDNKMDFRYFLHDINAKLTHRLSARSSIYLSLYSSKDYLKIKKDMEDENNTDNENLKISYGNINIAAGWKGMLGKTLTADFCALFSRYRSHYEYNTLYQKKGSSDAYSSVTKRLYNSSVNDFGTRAELHWRPSMRHDIHFGGDIMQHVFRPQTRQQYDSYGTNITPTDTSNISVAGTQYATEANVYVEDEMHIGERWNLNIGMRAGLFRTLTANGSEKTFRNIDPRVALKYQASHSTSLKFSLSEMTQNIHCISNSYLSLPTDYWVPTTPRLRPMRSIQLAAGAYVQLSKKWFVSLEAYWKESRHALMSSSRWYVQTPADNWDSYMSDGRGRFYGIEADASYHSSRLTVDASYTLSWNRRNFPDLYNGWFYDKFDSRHKFNITARLKLGRKAEMYMAWICRTGHRATYSTQLAEGPTLPDVASGYIGKDTEGKPSTNVGSEYMGYYWTYERPNNIILPTYHRMDVGFNLHHITRRGRERIFNISIYNAYNRLNSMFLRTVSEKDNTTKIKARGFIPIIPSISYTLKF</sequence>
<keyword evidence="9" id="KW-0998">Cell outer membrane</keyword>
<name>A0A3S0RB75_9BACT</name>
<evidence type="ECO:0000256" key="1">
    <source>
        <dbReference type="ARBA" id="ARBA00004571"/>
    </source>
</evidence>
<dbReference type="OrthoDB" id="9803050at2"/>
<dbReference type="Proteomes" id="UP000278983">
    <property type="component" value="Unassembled WGS sequence"/>
</dbReference>
<dbReference type="EMBL" id="RYYU01000001">
    <property type="protein sequence ID" value="RUL59858.1"/>
    <property type="molecule type" value="Genomic_DNA"/>
</dbReference>
<dbReference type="SUPFAM" id="SSF56935">
    <property type="entry name" value="Porins"/>
    <property type="match status" value="1"/>
</dbReference>
<dbReference type="GO" id="GO:0009279">
    <property type="term" value="C:cell outer membrane"/>
    <property type="evidence" value="ECO:0007669"/>
    <property type="project" value="UniProtKB-SubCell"/>
</dbReference>
<evidence type="ECO:0000256" key="2">
    <source>
        <dbReference type="ARBA" id="ARBA00022448"/>
    </source>
</evidence>
<keyword evidence="14" id="KW-1185">Reference proteome</keyword>
<evidence type="ECO:0000313" key="13">
    <source>
        <dbReference type="EMBL" id="RUL59858.1"/>
    </source>
</evidence>
<keyword evidence="7" id="KW-0472">Membrane</keyword>
<dbReference type="InterPro" id="IPR037066">
    <property type="entry name" value="Plug_dom_sf"/>
</dbReference>
<keyword evidence="4" id="KW-0812">Transmembrane</keyword>
<evidence type="ECO:0000256" key="3">
    <source>
        <dbReference type="ARBA" id="ARBA00022452"/>
    </source>
</evidence>
<dbReference type="InterPro" id="IPR000531">
    <property type="entry name" value="Beta-barrel_TonB"/>
</dbReference>
<feature type="chain" id="PRO_5018701150" evidence="11">
    <location>
        <begin position="20"/>
        <end position="845"/>
    </location>
</feature>
<dbReference type="GO" id="GO:0044718">
    <property type="term" value="P:siderophore transmembrane transport"/>
    <property type="evidence" value="ECO:0007669"/>
    <property type="project" value="TreeGrafter"/>
</dbReference>
<evidence type="ECO:0000256" key="7">
    <source>
        <dbReference type="ARBA" id="ARBA00023136"/>
    </source>
</evidence>
<evidence type="ECO:0000313" key="14">
    <source>
        <dbReference type="Proteomes" id="UP000278983"/>
    </source>
</evidence>
<evidence type="ECO:0000256" key="11">
    <source>
        <dbReference type="SAM" id="SignalP"/>
    </source>
</evidence>
<feature type="domain" description="TonB-dependent receptor-like beta-barrel" evidence="12">
    <location>
        <begin position="362"/>
        <end position="737"/>
    </location>
</feature>
<evidence type="ECO:0000256" key="4">
    <source>
        <dbReference type="ARBA" id="ARBA00022692"/>
    </source>
</evidence>
<dbReference type="InterPro" id="IPR039426">
    <property type="entry name" value="TonB-dep_rcpt-like"/>
</dbReference>
<evidence type="ECO:0000259" key="12">
    <source>
        <dbReference type="Pfam" id="PF00593"/>
    </source>
</evidence>
<dbReference type="Pfam" id="PF00593">
    <property type="entry name" value="TonB_dep_Rec_b-barrel"/>
    <property type="match status" value="1"/>
</dbReference>
<feature type="signal peptide" evidence="11">
    <location>
        <begin position="1"/>
        <end position="19"/>
    </location>
</feature>
<keyword evidence="2" id="KW-0813">Transport</keyword>
<protein>
    <submittedName>
        <fullName evidence="13">TonB-dependent receptor</fullName>
    </submittedName>
</protein>
<keyword evidence="5 11" id="KW-0732">Signal</keyword>
<keyword evidence="3" id="KW-1134">Transmembrane beta strand</keyword>
<keyword evidence="6" id="KW-0798">TonB box</keyword>
<proteinExistence type="predicted"/>
<evidence type="ECO:0000256" key="8">
    <source>
        <dbReference type="ARBA" id="ARBA00023170"/>
    </source>
</evidence>
<dbReference type="Gene3D" id="2.170.130.10">
    <property type="entry name" value="TonB-dependent receptor, plug domain"/>
    <property type="match status" value="1"/>
</dbReference>
<keyword evidence="8 13" id="KW-0675">Receptor</keyword>
<evidence type="ECO:0000256" key="9">
    <source>
        <dbReference type="ARBA" id="ARBA00023237"/>
    </source>
</evidence>
<reference evidence="13 14" key="1">
    <citation type="submission" date="2018-12" db="EMBL/GenBank/DDBJ databases">
        <title>Genome sequencing of Prevotella sp. KCOM 3155 (= JS262).</title>
        <authorList>
            <person name="Kook J.-K."/>
            <person name="Park S.-N."/>
            <person name="Lim Y.K."/>
        </authorList>
    </citation>
    <scope>NUCLEOTIDE SEQUENCE [LARGE SCALE GENOMIC DNA]</scope>
    <source>
        <strain evidence="13 14">KCOM 3155</strain>
    </source>
</reference>
<dbReference type="InterPro" id="IPR036942">
    <property type="entry name" value="Beta-barrel_TonB_sf"/>
</dbReference>
<dbReference type="PANTHER" id="PTHR30069">
    <property type="entry name" value="TONB-DEPENDENT OUTER MEMBRANE RECEPTOR"/>
    <property type="match status" value="1"/>
</dbReference>
<evidence type="ECO:0000256" key="5">
    <source>
        <dbReference type="ARBA" id="ARBA00022729"/>
    </source>
</evidence>
<organism evidence="13 14">
    <name type="scientific">Prevotella koreensis</name>
    <dbReference type="NCBI Taxonomy" id="2490854"/>
    <lineage>
        <taxon>Bacteria</taxon>
        <taxon>Pseudomonadati</taxon>
        <taxon>Bacteroidota</taxon>
        <taxon>Bacteroidia</taxon>
        <taxon>Bacteroidales</taxon>
        <taxon>Prevotellaceae</taxon>
        <taxon>Prevotella</taxon>
    </lineage>
</organism>
<dbReference type="RefSeq" id="WP_126678960.1">
    <property type="nucleotide sequence ID" value="NZ_RYYU01000001.1"/>
</dbReference>
<comment type="subcellular location">
    <subcellularLocation>
        <location evidence="1">Cell outer membrane</location>
        <topology evidence="1">Multi-pass membrane protein</topology>
    </subcellularLocation>
</comment>
<gene>
    <name evidence="13" type="ORF">EHV08_08900</name>
</gene>
<dbReference type="PANTHER" id="PTHR30069:SF29">
    <property type="entry name" value="HEMOGLOBIN AND HEMOGLOBIN-HAPTOGLOBIN-BINDING PROTEIN 1-RELATED"/>
    <property type="match status" value="1"/>
</dbReference>